<dbReference type="EMBL" id="JAPTHD010000001">
    <property type="protein sequence ID" value="MDV5822306.1"/>
    <property type="molecule type" value="Genomic_DNA"/>
</dbReference>
<proteinExistence type="predicted"/>
<keyword evidence="1" id="KW-0732">Signal</keyword>
<evidence type="ECO:0008006" key="4">
    <source>
        <dbReference type="Google" id="ProtNLM"/>
    </source>
</evidence>
<evidence type="ECO:0000313" key="3">
    <source>
        <dbReference type="Proteomes" id="UP001185984"/>
    </source>
</evidence>
<evidence type="ECO:0000256" key="1">
    <source>
        <dbReference type="SAM" id="SignalP"/>
    </source>
</evidence>
<protein>
    <recommendedName>
        <fullName evidence="4">DUF11 domain-containing protein</fullName>
    </recommendedName>
</protein>
<feature type="signal peptide" evidence="1">
    <location>
        <begin position="1"/>
        <end position="26"/>
    </location>
</feature>
<evidence type="ECO:0000313" key="2">
    <source>
        <dbReference type="EMBL" id="MDV5822306.1"/>
    </source>
</evidence>
<reference evidence="3" key="1">
    <citation type="journal article" date="2022" name="J Environ Chem Eng">
        <title>Biodegradation of petroleum oil using a constructed nonpathogenic and heavy metal-tolerant bacterial consortium isolated from marine sponges.</title>
        <authorList>
            <person name="Dechsakulwatana C."/>
            <person name="Rungsihiranrut A."/>
            <person name="Muangchinda C."/>
            <person name="Ningthoujam R."/>
            <person name="Klankeo P."/>
            <person name="Pinyakong O."/>
        </authorList>
    </citation>
    <scope>NUCLEOTIDE SEQUENCE [LARGE SCALE GENOMIC DNA]</scope>
    <source>
        <strain evidence="3">MO2-4</strain>
    </source>
</reference>
<accession>A0ABU3ZS08</accession>
<name>A0ABU3ZS08_9SPHN</name>
<keyword evidence="3" id="KW-1185">Reference proteome</keyword>
<dbReference type="RefSeq" id="WP_317515525.1">
    <property type="nucleotide sequence ID" value="NZ_JAPTHD010000001.1"/>
</dbReference>
<gene>
    <name evidence="2" type="ORF">O0R41_01635</name>
</gene>
<dbReference type="Proteomes" id="UP001185984">
    <property type="component" value="Unassembled WGS sequence"/>
</dbReference>
<feature type="chain" id="PRO_5046315305" description="DUF11 domain-containing protein" evidence="1">
    <location>
        <begin position="27"/>
        <end position="160"/>
    </location>
</feature>
<comment type="caution">
    <text evidence="2">The sequence shown here is derived from an EMBL/GenBank/DDBJ whole genome shotgun (WGS) entry which is preliminary data.</text>
</comment>
<sequence>MNAGSMRLGAIAATLVAYAFAVPAAAAQPSLRLSSQTFVERVATDLNGRARRILASADRTAPGDQLIVILDWRNDGPAPLRNVAITRPVPRGLEPVLDDPMMQMSVDGGAHWGRLDDLWLPTPLGGVRRAVPADVTHIRWPLPQAAPGQSGRLSYRLTLR</sequence>
<organism evidence="2 3">
    <name type="scientific">Sphingobium naphthae</name>
    <dbReference type="NCBI Taxonomy" id="1886786"/>
    <lineage>
        <taxon>Bacteria</taxon>
        <taxon>Pseudomonadati</taxon>
        <taxon>Pseudomonadota</taxon>
        <taxon>Alphaproteobacteria</taxon>
        <taxon>Sphingomonadales</taxon>
        <taxon>Sphingomonadaceae</taxon>
        <taxon>Sphingobium</taxon>
    </lineage>
</organism>